<evidence type="ECO:0000256" key="3">
    <source>
        <dbReference type="ARBA" id="ARBA00022741"/>
    </source>
</evidence>
<dbReference type="GO" id="GO:0003678">
    <property type="term" value="F:DNA helicase activity"/>
    <property type="evidence" value="ECO:0007669"/>
    <property type="project" value="UniProtKB-EC"/>
</dbReference>
<dbReference type="EC" id="3.6.4.12" evidence="15"/>
<evidence type="ECO:0000256" key="5">
    <source>
        <dbReference type="ARBA" id="ARBA00022801"/>
    </source>
</evidence>
<dbReference type="EMBL" id="JBBMER010000004">
    <property type="protein sequence ID" value="MEQ2379628.1"/>
    <property type="molecule type" value="Genomic_DNA"/>
</dbReference>
<dbReference type="InterPro" id="IPR011604">
    <property type="entry name" value="PDDEXK-like_dom_sf"/>
</dbReference>
<keyword evidence="10" id="KW-0238">DNA-binding</keyword>
<keyword evidence="12" id="KW-0413">Isomerase</keyword>
<evidence type="ECO:0000256" key="12">
    <source>
        <dbReference type="ARBA" id="ARBA00023235"/>
    </source>
</evidence>
<keyword evidence="7" id="KW-0067">ATP-binding</keyword>
<dbReference type="PANTHER" id="PTHR11472:SF34">
    <property type="entry name" value="REGULATOR OF TELOMERE ELONGATION HELICASE 1"/>
    <property type="match status" value="1"/>
</dbReference>
<dbReference type="SMART" id="SM00491">
    <property type="entry name" value="HELICc2"/>
    <property type="match status" value="1"/>
</dbReference>
<keyword evidence="2" id="KW-0479">Metal-binding</keyword>
<dbReference type="Pfam" id="PF13307">
    <property type="entry name" value="Helicase_C_2"/>
    <property type="match status" value="1"/>
</dbReference>
<evidence type="ECO:0000313" key="15">
    <source>
        <dbReference type="EMBL" id="MEQ2379628.1"/>
    </source>
</evidence>
<keyword evidence="16" id="KW-1185">Reference proteome</keyword>
<keyword evidence="5 15" id="KW-0378">Hydrolase</keyword>
<evidence type="ECO:0000256" key="1">
    <source>
        <dbReference type="ARBA" id="ARBA00022485"/>
    </source>
</evidence>
<reference evidence="15 16" key="1">
    <citation type="submission" date="2024-03" db="EMBL/GenBank/DDBJ databases">
        <title>Human intestinal bacterial collection.</title>
        <authorList>
            <person name="Pauvert C."/>
            <person name="Hitch T.C.A."/>
            <person name="Clavel T."/>
        </authorList>
    </citation>
    <scope>NUCLEOTIDE SEQUENCE [LARGE SCALE GENOMIC DNA]</scope>
    <source>
        <strain evidence="15 16">CLA-AA-H255</strain>
    </source>
</reference>
<dbReference type="InterPro" id="IPR014013">
    <property type="entry name" value="Helic_SF1/SF2_ATP-bd_DinG/Rad3"/>
</dbReference>
<dbReference type="Gene3D" id="3.40.50.300">
    <property type="entry name" value="P-loop containing nucleotide triphosphate hydrolases"/>
    <property type="match status" value="2"/>
</dbReference>
<comment type="caution">
    <text evidence="15">The sequence shown here is derived from an EMBL/GenBank/DDBJ whole genome shotgun (WGS) entry which is preliminary data.</text>
</comment>
<keyword evidence="9" id="KW-0411">Iron-sulfur</keyword>
<dbReference type="RefSeq" id="WP_349153556.1">
    <property type="nucleotide sequence ID" value="NZ_JBBMER010000004.1"/>
</dbReference>
<keyword evidence="8" id="KW-0408">Iron</keyword>
<evidence type="ECO:0000259" key="14">
    <source>
        <dbReference type="PROSITE" id="PS51193"/>
    </source>
</evidence>
<proteinExistence type="inferred from homology"/>
<keyword evidence="1" id="KW-0004">4Fe-4S</keyword>
<comment type="similarity">
    <text evidence="13">Belongs to the helicase family. DinG subfamily.</text>
</comment>
<dbReference type="InterPro" id="IPR010614">
    <property type="entry name" value="RAD3-like_helicase_DEAD"/>
</dbReference>
<dbReference type="GO" id="GO:0016787">
    <property type="term" value="F:hydrolase activity"/>
    <property type="evidence" value="ECO:0007669"/>
    <property type="project" value="UniProtKB-KW"/>
</dbReference>
<sequence>MYVIKDNTFNISVRNLVEFMCLGGDIDNRDTGVADVKVMQEGARLHRKIQHSMGSNYRAEVLLRNKEELTSEGGIEYELRIEGRADGIIADIEEDEDGNKLPIGEVTIDEIKTMQSDVGKLKEPVYVHKAQAMVYAYIYLTRYNLESINVQLTYCNTETEKIVRFKEKYDSESIIKWYRELVAGFKKWMDYVFDERAERNASIQKLHFPFEYREGQKKLVASVYHTVKEQKVLYIQAPTGVGKTISTVYPAVQSCSNGLTDKIFYLTSKTITRTVAEETYAILRDAGLHFRTVTLTAKDKICHLDEHNCNPEVCEYARGHFDRVNEAVYDIITNEAVINRDTILQYSVKHKVCPYEMSLDVSYWCDGIICDYNYAFDPDASLKRYFGDGGKGNYVFLVDEAHNLVDRAREMYSATLVKEDFLACKRVVKDMDKRLASYLEKCNKYLLELKRACDKEYIIIDDYCGTFLANLQSCYSYMQKFLDKNKGKPVCDEIIEFFFKIRHFINMYDCIDEKYVIYAEHIDDGDFALHLYCVDPSGQLSQRLSQGISTIMFSATLLPVNYFKEMLSGNADDYAVYAHSPFDTDNKRVLIGRDVTSRYTRRNYNEYTKIAGYIHTLTQSKQGKYMIFFPSYSYMREVYDIYIQKYACNVIDLHDVEDGSYIYHLSEGENVLIQDNNMTEADKENFLSVFMDNTSGNVTGFCVLGGIFSEGIDLRDKSLIGACIVGTGIPMICRQRNILRNYFDSMGKNGYQYAYVFPGMNKVLQAAGRVIRTADDKGIILLLDDRFMTQEYQMQYPREWDKVYPVDINNTGKCIEDFWRL</sequence>
<keyword evidence="6 15" id="KW-0347">Helicase</keyword>
<gene>
    <name evidence="15" type="ORF">WMO14_07015</name>
</gene>
<dbReference type="PROSITE" id="PS51193">
    <property type="entry name" value="HELICASE_ATP_BIND_2"/>
    <property type="match status" value="1"/>
</dbReference>
<accession>A0ABV1BXD4</accession>
<evidence type="ECO:0000256" key="6">
    <source>
        <dbReference type="ARBA" id="ARBA00022806"/>
    </source>
</evidence>
<keyword evidence="3" id="KW-0547">Nucleotide-binding</keyword>
<dbReference type="InterPro" id="IPR027417">
    <property type="entry name" value="P-loop_NTPase"/>
</dbReference>
<dbReference type="InterPro" id="IPR045028">
    <property type="entry name" value="DinG/Rad3-like"/>
</dbReference>
<evidence type="ECO:0000256" key="9">
    <source>
        <dbReference type="ARBA" id="ARBA00023014"/>
    </source>
</evidence>
<organism evidence="15 16">
    <name type="scientific">[Lactobacillus] rogosae</name>
    <dbReference type="NCBI Taxonomy" id="706562"/>
    <lineage>
        <taxon>Bacteria</taxon>
        <taxon>Bacillati</taxon>
        <taxon>Bacillota</taxon>
        <taxon>Clostridia</taxon>
        <taxon>Lachnospirales</taxon>
        <taxon>Lachnospiraceae</taxon>
        <taxon>Lachnospira</taxon>
    </lineage>
</organism>
<dbReference type="PANTHER" id="PTHR11472">
    <property type="entry name" value="DNA REPAIR DEAD HELICASE RAD3/XP-D SUBFAMILY MEMBER"/>
    <property type="match status" value="1"/>
</dbReference>
<dbReference type="Pfam" id="PF06733">
    <property type="entry name" value="DEAD_2"/>
    <property type="match status" value="1"/>
</dbReference>
<dbReference type="InterPro" id="IPR006555">
    <property type="entry name" value="ATP-dep_Helicase_C"/>
</dbReference>
<dbReference type="InterPro" id="IPR006554">
    <property type="entry name" value="Helicase-like_DEXD_c2"/>
</dbReference>
<keyword evidence="11" id="KW-0234">DNA repair</keyword>
<evidence type="ECO:0000256" key="4">
    <source>
        <dbReference type="ARBA" id="ARBA00022763"/>
    </source>
</evidence>
<evidence type="ECO:0000256" key="13">
    <source>
        <dbReference type="ARBA" id="ARBA00038058"/>
    </source>
</evidence>
<name>A0ABV1BXD4_9FIRM</name>
<evidence type="ECO:0000256" key="10">
    <source>
        <dbReference type="ARBA" id="ARBA00023125"/>
    </source>
</evidence>
<evidence type="ECO:0000256" key="11">
    <source>
        <dbReference type="ARBA" id="ARBA00023204"/>
    </source>
</evidence>
<protein>
    <submittedName>
        <fullName evidence="15">ATP-dependent DNA helicase</fullName>
        <ecNumber evidence="15">3.6.4.12</ecNumber>
    </submittedName>
</protein>
<dbReference type="Gene3D" id="1.10.275.40">
    <property type="match status" value="1"/>
</dbReference>
<dbReference type="Proteomes" id="UP001442364">
    <property type="component" value="Unassembled WGS sequence"/>
</dbReference>
<keyword evidence="4" id="KW-0227">DNA damage</keyword>
<evidence type="ECO:0000256" key="7">
    <source>
        <dbReference type="ARBA" id="ARBA00022840"/>
    </source>
</evidence>
<feature type="domain" description="Helicase ATP-binding" evidence="14">
    <location>
        <begin position="202"/>
        <end position="461"/>
    </location>
</feature>
<evidence type="ECO:0000313" key="16">
    <source>
        <dbReference type="Proteomes" id="UP001442364"/>
    </source>
</evidence>
<dbReference type="SMART" id="SM00488">
    <property type="entry name" value="DEXDc2"/>
    <property type="match status" value="1"/>
</dbReference>
<dbReference type="SUPFAM" id="SSF52540">
    <property type="entry name" value="P-loop containing nucleoside triphosphate hydrolases"/>
    <property type="match status" value="2"/>
</dbReference>
<dbReference type="Gene3D" id="1.10.30.20">
    <property type="entry name" value="Bacterial XPD DNA helicase, FeS cluster domain"/>
    <property type="match status" value="1"/>
</dbReference>
<dbReference type="InterPro" id="IPR042493">
    <property type="entry name" value="XPD_DNA_FeS"/>
</dbReference>
<evidence type="ECO:0000256" key="2">
    <source>
        <dbReference type="ARBA" id="ARBA00022723"/>
    </source>
</evidence>
<dbReference type="Gene3D" id="3.90.320.10">
    <property type="match status" value="1"/>
</dbReference>
<evidence type="ECO:0000256" key="8">
    <source>
        <dbReference type="ARBA" id="ARBA00023004"/>
    </source>
</evidence>